<evidence type="ECO:0000256" key="2">
    <source>
        <dbReference type="SAM" id="SignalP"/>
    </source>
</evidence>
<dbReference type="EMBL" id="CANHGI010000003">
    <property type="protein sequence ID" value="CAI5445751.1"/>
    <property type="molecule type" value="Genomic_DNA"/>
</dbReference>
<dbReference type="Proteomes" id="UP001152747">
    <property type="component" value="Unassembled WGS sequence"/>
</dbReference>
<feature type="chain" id="PRO_5040382825" description="Receptor L-domain domain-containing protein" evidence="2">
    <location>
        <begin position="20"/>
        <end position="200"/>
    </location>
</feature>
<comment type="caution">
    <text evidence="4">The sequence shown here is derived from an EMBL/GenBank/DDBJ whole genome shotgun (WGS) entry which is preliminary data.</text>
</comment>
<dbReference type="SUPFAM" id="SSF52058">
    <property type="entry name" value="L domain-like"/>
    <property type="match status" value="1"/>
</dbReference>
<evidence type="ECO:0000256" key="1">
    <source>
        <dbReference type="SAM" id="Phobius"/>
    </source>
</evidence>
<feature type="domain" description="Receptor L-domain" evidence="3">
    <location>
        <begin position="37"/>
        <end position="130"/>
    </location>
</feature>
<keyword evidence="2" id="KW-0732">Signal</keyword>
<dbReference type="Pfam" id="PF01030">
    <property type="entry name" value="Recep_L_domain"/>
    <property type="match status" value="1"/>
</dbReference>
<reference evidence="4" key="1">
    <citation type="submission" date="2022-11" db="EMBL/GenBank/DDBJ databases">
        <authorList>
            <person name="Kikuchi T."/>
        </authorList>
    </citation>
    <scope>NUCLEOTIDE SEQUENCE</scope>
    <source>
        <strain evidence="4">PS1010</strain>
    </source>
</reference>
<name>A0A9P1N2U1_9PELO</name>
<keyword evidence="5" id="KW-1185">Reference proteome</keyword>
<feature type="signal peptide" evidence="2">
    <location>
        <begin position="1"/>
        <end position="19"/>
    </location>
</feature>
<dbReference type="InterPro" id="IPR036941">
    <property type="entry name" value="Rcpt_L-dom_sf"/>
</dbReference>
<keyword evidence="1" id="KW-1133">Transmembrane helix</keyword>
<sequence length="200" mass="22537">MFANFQSIILASIIALASTEVCRPNELKEKTLFSPYCTEFDGDLYLDDFYEKGSNFSNLESITGSLILIGSDFRKLPKFSNLKTISSDGPAVIIINNEKLLEITGLFINSELKNRLNSPNDYFIRNNEQLDLSIYSKLVFKPFKPIISENFLPSGTDLYFAESLTLGTAIICFLTVATLFLYNASMGATNLYFIPGYHRR</sequence>
<accession>A0A9P1N2U1</accession>
<dbReference type="AlphaFoldDB" id="A0A9P1N2U1"/>
<dbReference type="InterPro" id="IPR000494">
    <property type="entry name" value="Rcpt_L-dom"/>
</dbReference>
<keyword evidence="1" id="KW-0472">Membrane</keyword>
<dbReference type="OrthoDB" id="5854539at2759"/>
<feature type="transmembrane region" description="Helical" evidence="1">
    <location>
        <begin position="158"/>
        <end position="182"/>
    </location>
</feature>
<keyword evidence="1" id="KW-0812">Transmembrane</keyword>
<dbReference type="Gene3D" id="3.80.20.20">
    <property type="entry name" value="Receptor L-domain"/>
    <property type="match status" value="1"/>
</dbReference>
<gene>
    <name evidence="4" type="ORF">CAMP_LOCUS8388</name>
</gene>
<evidence type="ECO:0000313" key="4">
    <source>
        <dbReference type="EMBL" id="CAI5445751.1"/>
    </source>
</evidence>
<organism evidence="4 5">
    <name type="scientific">Caenorhabditis angaria</name>
    <dbReference type="NCBI Taxonomy" id="860376"/>
    <lineage>
        <taxon>Eukaryota</taxon>
        <taxon>Metazoa</taxon>
        <taxon>Ecdysozoa</taxon>
        <taxon>Nematoda</taxon>
        <taxon>Chromadorea</taxon>
        <taxon>Rhabditida</taxon>
        <taxon>Rhabditina</taxon>
        <taxon>Rhabditomorpha</taxon>
        <taxon>Rhabditoidea</taxon>
        <taxon>Rhabditidae</taxon>
        <taxon>Peloderinae</taxon>
        <taxon>Caenorhabditis</taxon>
    </lineage>
</organism>
<protein>
    <recommendedName>
        <fullName evidence="3">Receptor L-domain domain-containing protein</fullName>
    </recommendedName>
</protein>
<evidence type="ECO:0000313" key="5">
    <source>
        <dbReference type="Proteomes" id="UP001152747"/>
    </source>
</evidence>
<proteinExistence type="predicted"/>
<evidence type="ECO:0000259" key="3">
    <source>
        <dbReference type="Pfam" id="PF01030"/>
    </source>
</evidence>